<proteinExistence type="predicted"/>
<dbReference type="InterPro" id="IPR009057">
    <property type="entry name" value="Homeodomain-like_sf"/>
</dbReference>
<feature type="domain" description="HTH araC/xylS-type" evidence="5">
    <location>
        <begin position="1"/>
        <end position="82"/>
    </location>
</feature>
<evidence type="ECO:0000259" key="5">
    <source>
        <dbReference type="PROSITE" id="PS01124"/>
    </source>
</evidence>
<dbReference type="Gene3D" id="1.10.10.60">
    <property type="entry name" value="Homeodomain-like"/>
    <property type="match status" value="1"/>
</dbReference>
<keyword evidence="3" id="KW-0804">Transcription</keyword>
<dbReference type="Pfam" id="PF12833">
    <property type="entry name" value="HTH_18"/>
    <property type="match status" value="1"/>
</dbReference>
<dbReference type="InterPro" id="IPR050204">
    <property type="entry name" value="AraC_XylS_family_regulators"/>
</dbReference>
<dbReference type="PROSITE" id="PS01124">
    <property type="entry name" value="HTH_ARAC_FAMILY_2"/>
    <property type="match status" value="1"/>
</dbReference>
<keyword evidence="7" id="KW-1185">Reference proteome</keyword>
<dbReference type="SMART" id="SM00342">
    <property type="entry name" value="HTH_ARAC"/>
    <property type="match status" value="1"/>
</dbReference>
<keyword evidence="1" id="KW-0805">Transcription regulation</keyword>
<dbReference type="RefSeq" id="WP_284294134.1">
    <property type="nucleotide sequence ID" value="NZ_BSUK01000001.1"/>
</dbReference>
<evidence type="ECO:0000256" key="3">
    <source>
        <dbReference type="ARBA" id="ARBA00023163"/>
    </source>
</evidence>
<gene>
    <name evidence="6" type="ORF">GCM10025864_33320</name>
</gene>
<keyword evidence="2" id="KW-0238">DNA-binding</keyword>
<dbReference type="InterPro" id="IPR018062">
    <property type="entry name" value="HTH_AraC-typ_CS"/>
</dbReference>
<dbReference type="Proteomes" id="UP001157091">
    <property type="component" value="Unassembled WGS sequence"/>
</dbReference>
<evidence type="ECO:0000256" key="2">
    <source>
        <dbReference type="ARBA" id="ARBA00023125"/>
    </source>
</evidence>
<name>A0ABQ6I484_9MICO</name>
<sequence length="119" mass="12421">MLARHLAVSVRGLQRAFERIVGVGPKWVLQRQRVHRAAELLAVDPTQDLAALAEGVGYYDQAHFTRDFVTATGTTPGAYARRCAASLAALGPGRVADGGGPVRTGRALGGAARGTAART</sequence>
<organism evidence="6 7">
    <name type="scientific">Luteimicrobium album</name>
    <dbReference type="NCBI Taxonomy" id="1054550"/>
    <lineage>
        <taxon>Bacteria</taxon>
        <taxon>Bacillati</taxon>
        <taxon>Actinomycetota</taxon>
        <taxon>Actinomycetes</taxon>
        <taxon>Micrococcales</taxon>
        <taxon>Luteimicrobium</taxon>
    </lineage>
</organism>
<accession>A0ABQ6I484</accession>
<comment type="caution">
    <text evidence="6">The sequence shown here is derived from an EMBL/GenBank/DDBJ whole genome shotgun (WGS) entry which is preliminary data.</text>
</comment>
<dbReference type="PANTHER" id="PTHR46796">
    <property type="entry name" value="HTH-TYPE TRANSCRIPTIONAL ACTIVATOR RHAS-RELATED"/>
    <property type="match status" value="1"/>
</dbReference>
<reference evidence="7" key="1">
    <citation type="journal article" date="2019" name="Int. J. Syst. Evol. Microbiol.">
        <title>The Global Catalogue of Microorganisms (GCM) 10K type strain sequencing project: providing services to taxonomists for standard genome sequencing and annotation.</title>
        <authorList>
            <consortium name="The Broad Institute Genomics Platform"/>
            <consortium name="The Broad Institute Genome Sequencing Center for Infectious Disease"/>
            <person name="Wu L."/>
            <person name="Ma J."/>
        </authorList>
    </citation>
    <scope>NUCLEOTIDE SEQUENCE [LARGE SCALE GENOMIC DNA]</scope>
    <source>
        <strain evidence="7">NBRC 106348</strain>
    </source>
</reference>
<feature type="region of interest" description="Disordered" evidence="4">
    <location>
        <begin position="99"/>
        <end position="119"/>
    </location>
</feature>
<evidence type="ECO:0000313" key="6">
    <source>
        <dbReference type="EMBL" id="GMA25573.1"/>
    </source>
</evidence>
<feature type="compositionally biased region" description="Gly residues" evidence="4">
    <location>
        <begin position="99"/>
        <end position="112"/>
    </location>
</feature>
<dbReference type="PROSITE" id="PS00041">
    <property type="entry name" value="HTH_ARAC_FAMILY_1"/>
    <property type="match status" value="1"/>
</dbReference>
<evidence type="ECO:0000256" key="4">
    <source>
        <dbReference type="SAM" id="MobiDB-lite"/>
    </source>
</evidence>
<dbReference type="InterPro" id="IPR018060">
    <property type="entry name" value="HTH_AraC"/>
</dbReference>
<evidence type="ECO:0000313" key="7">
    <source>
        <dbReference type="Proteomes" id="UP001157091"/>
    </source>
</evidence>
<dbReference type="EMBL" id="BSUK01000001">
    <property type="protein sequence ID" value="GMA25573.1"/>
    <property type="molecule type" value="Genomic_DNA"/>
</dbReference>
<evidence type="ECO:0000256" key="1">
    <source>
        <dbReference type="ARBA" id="ARBA00023015"/>
    </source>
</evidence>
<dbReference type="SUPFAM" id="SSF46689">
    <property type="entry name" value="Homeodomain-like"/>
    <property type="match status" value="1"/>
</dbReference>
<protein>
    <recommendedName>
        <fullName evidence="5">HTH araC/xylS-type domain-containing protein</fullName>
    </recommendedName>
</protein>